<organism evidence="1">
    <name type="scientific">Schlesneria paludicola</name>
    <dbReference type="NCBI Taxonomy" id="360056"/>
    <lineage>
        <taxon>Bacteria</taxon>
        <taxon>Pseudomonadati</taxon>
        <taxon>Planctomycetota</taxon>
        <taxon>Planctomycetia</taxon>
        <taxon>Planctomycetales</taxon>
        <taxon>Planctomycetaceae</taxon>
        <taxon>Schlesneria</taxon>
    </lineage>
</organism>
<gene>
    <name evidence="1" type="ORF">ENQ76_16425</name>
</gene>
<accession>A0A7C2K154</accession>
<dbReference type="EMBL" id="DSOK01000451">
    <property type="protein sequence ID" value="HEN17045.1"/>
    <property type="molecule type" value="Genomic_DNA"/>
</dbReference>
<protein>
    <submittedName>
        <fullName evidence="1">Uncharacterized protein</fullName>
    </submittedName>
</protein>
<dbReference type="AlphaFoldDB" id="A0A7C2K154"/>
<name>A0A7C2K154_9PLAN</name>
<sequence length="63" mass="7123">MVFQRAHPECLAPSTWLAIRLALVQALSDCEGLLMQVHNAELDALQQRIARVRDRGLIEEPTQ</sequence>
<evidence type="ECO:0000313" key="1">
    <source>
        <dbReference type="EMBL" id="HEN17045.1"/>
    </source>
</evidence>
<comment type="caution">
    <text evidence="1">The sequence shown here is derived from an EMBL/GenBank/DDBJ whole genome shotgun (WGS) entry which is preliminary data.</text>
</comment>
<reference evidence="1" key="1">
    <citation type="journal article" date="2020" name="mSystems">
        <title>Genome- and Community-Level Interaction Insights into Carbon Utilization and Element Cycling Functions of Hydrothermarchaeota in Hydrothermal Sediment.</title>
        <authorList>
            <person name="Zhou Z."/>
            <person name="Liu Y."/>
            <person name="Xu W."/>
            <person name="Pan J."/>
            <person name="Luo Z.H."/>
            <person name="Li M."/>
        </authorList>
    </citation>
    <scope>NUCLEOTIDE SEQUENCE [LARGE SCALE GENOMIC DNA]</scope>
    <source>
        <strain evidence="1">SpSt-339</strain>
    </source>
</reference>
<proteinExistence type="predicted"/>